<dbReference type="Proteomes" id="UP001238450">
    <property type="component" value="Unassembled WGS sequence"/>
</dbReference>
<sequence length="311" mass="34767">MDILKKHGFKLFAGSYLGFLTFGVITLIVSLIFFGIMGTSLYQAFDLNQLDLSNPNPDIATLYQLIEPLGYAFIITLVFMFLIYFISTALFTAGMTSAVNEAVYQDQSSTTSFLTYGFKRFWKMLKLLLAYFVVLYIPLMLVDSLISVISSHSPALGLLLLIPYYILTILLHVSMVHGIILYLQKDLRVWTAVKAGFQTLTRAFGQTFLSGILLLVLSIAVMIVFGILVVLSLFIMGTASEPNPFFFLLMILVIGVIAIIVIPPISIIYQLIITKRLKEIIEPRVFGNHSETQQQASNVDSDLNSNQSDKE</sequence>
<keyword evidence="2" id="KW-0472">Membrane</keyword>
<evidence type="ECO:0000313" key="3">
    <source>
        <dbReference type="EMBL" id="MDQ0417124.1"/>
    </source>
</evidence>
<comment type="caution">
    <text evidence="3">The sequence shown here is derived from an EMBL/GenBank/DDBJ whole genome shotgun (WGS) entry which is preliminary data.</text>
</comment>
<feature type="transmembrane region" description="Helical" evidence="2">
    <location>
        <begin position="245"/>
        <end position="269"/>
    </location>
</feature>
<feature type="transmembrane region" description="Helical" evidence="2">
    <location>
        <begin position="212"/>
        <end position="239"/>
    </location>
</feature>
<reference evidence="3 4" key="1">
    <citation type="submission" date="2023-07" db="EMBL/GenBank/DDBJ databases">
        <title>Genomic Encyclopedia of Type Strains, Phase IV (KMG-IV): sequencing the most valuable type-strain genomes for metagenomic binning, comparative biology and taxonomic classification.</title>
        <authorList>
            <person name="Goeker M."/>
        </authorList>
    </citation>
    <scope>NUCLEOTIDE SEQUENCE [LARGE SCALE GENOMIC DNA]</scope>
    <source>
        <strain evidence="3 4">DSM 46876</strain>
    </source>
</reference>
<feature type="region of interest" description="Disordered" evidence="1">
    <location>
        <begin position="291"/>
        <end position="311"/>
    </location>
</feature>
<evidence type="ECO:0000256" key="2">
    <source>
        <dbReference type="SAM" id="Phobius"/>
    </source>
</evidence>
<keyword evidence="4" id="KW-1185">Reference proteome</keyword>
<dbReference type="RefSeq" id="WP_307251912.1">
    <property type="nucleotide sequence ID" value="NZ_JAUSUV010000005.1"/>
</dbReference>
<feature type="transmembrane region" description="Helical" evidence="2">
    <location>
        <begin position="12"/>
        <end position="45"/>
    </location>
</feature>
<gene>
    <name evidence="3" type="ORF">J2Z48_001296</name>
</gene>
<feature type="transmembrane region" description="Helical" evidence="2">
    <location>
        <begin position="162"/>
        <end position="183"/>
    </location>
</feature>
<dbReference type="AlphaFoldDB" id="A0AAJ1TJG0"/>
<keyword evidence="2" id="KW-0812">Transmembrane</keyword>
<protein>
    <submittedName>
        <fullName evidence="3">Uncharacterized protein</fullName>
    </submittedName>
</protein>
<organism evidence="3 4">
    <name type="scientific">Croceifilum oryzae</name>
    <dbReference type="NCBI Taxonomy" id="1553429"/>
    <lineage>
        <taxon>Bacteria</taxon>
        <taxon>Bacillati</taxon>
        <taxon>Bacillota</taxon>
        <taxon>Bacilli</taxon>
        <taxon>Bacillales</taxon>
        <taxon>Thermoactinomycetaceae</taxon>
        <taxon>Croceifilum</taxon>
    </lineage>
</organism>
<feature type="transmembrane region" description="Helical" evidence="2">
    <location>
        <begin position="128"/>
        <end position="150"/>
    </location>
</feature>
<dbReference type="EMBL" id="JAUSUV010000005">
    <property type="protein sequence ID" value="MDQ0417124.1"/>
    <property type="molecule type" value="Genomic_DNA"/>
</dbReference>
<feature type="transmembrane region" description="Helical" evidence="2">
    <location>
        <begin position="65"/>
        <end position="86"/>
    </location>
</feature>
<evidence type="ECO:0000256" key="1">
    <source>
        <dbReference type="SAM" id="MobiDB-lite"/>
    </source>
</evidence>
<accession>A0AAJ1TJG0</accession>
<name>A0AAJ1TJG0_9BACL</name>
<proteinExistence type="predicted"/>
<evidence type="ECO:0000313" key="4">
    <source>
        <dbReference type="Proteomes" id="UP001238450"/>
    </source>
</evidence>
<keyword evidence="2" id="KW-1133">Transmembrane helix</keyword>